<dbReference type="PANTHER" id="PTHR43808">
    <property type="entry name" value="ACETYLORNITHINE DEACETYLASE"/>
    <property type="match status" value="1"/>
</dbReference>
<feature type="domain" description="Peptidase M20 dimerisation" evidence="6">
    <location>
        <begin position="138"/>
        <end position="231"/>
    </location>
</feature>
<keyword evidence="4" id="KW-0378">Hydrolase</keyword>
<sequence length="314" mass="35042">MGPFEDVEKLLIGYLKIDSTTGKEKEFADRVAADLEHAGWHVQRQPLDNNPDRFNVLATTKPNASPRLILNTHFDTVPPFIGPTEKEDSIWGRGTNDAKGQMVVMMAAADRLRREDPSLADQIGLLFVVGEEVDHVGMTVKLKARGVAGHSGYLTSGYSAVHILVNVLKDVLDYKWPESHKTGATTVNIGKIEGGQALNAWAEYAEAGLFFRVTTSIADITQKLEAIVKERVEVDVWNFNEPVLLDEPPIKTEMDPVSFNTDLPFWHGLEKLKGRYLFGCGSIKNAHSKDEHMPRNELKECPNVLIKLMKELLK</sequence>
<dbReference type="PANTHER" id="PTHR43808:SF8">
    <property type="entry name" value="PEPTIDASE M20 DIMERISATION DOMAIN-CONTAINING PROTEIN"/>
    <property type="match status" value="1"/>
</dbReference>
<protein>
    <recommendedName>
        <fullName evidence="6">Peptidase M20 dimerisation domain-containing protein</fullName>
    </recommendedName>
</protein>
<evidence type="ECO:0000259" key="6">
    <source>
        <dbReference type="Pfam" id="PF07687"/>
    </source>
</evidence>
<comment type="cofactor">
    <cofactor evidence="1">
        <name>Zn(2+)</name>
        <dbReference type="ChEBI" id="CHEBI:29105"/>
    </cofactor>
</comment>
<dbReference type="EMBL" id="LIAE01009723">
    <property type="protein sequence ID" value="PAV68599.1"/>
    <property type="molecule type" value="Genomic_DNA"/>
</dbReference>
<dbReference type="Proteomes" id="UP000218231">
    <property type="component" value="Unassembled WGS sequence"/>
</dbReference>
<organism evidence="7 8">
    <name type="scientific">Diploscapter pachys</name>
    <dbReference type="NCBI Taxonomy" id="2018661"/>
    <lineage>
        <taxon>Eukaryota</taxon>
        <taxon>Metazoa</taxon>
        <taxon>Ecdysozoa</taxon>
        <taxon>Nematoda</taxon>
        <taxon>Chromadorea</taxon>
        <taxon>Rhabditida</taxon>
        <taxon>Rhabditina</taxon>
        <taxon>Rhabditomorpha</taxon>
        <taxon>Rhabditoidea</taxon>
        <taxon>Rhabditidae</taxon>
        <taxon>Diploscapter</taxon>
    </lineage>
</organism>
<keyword evidence="3" id="KW-0479">Metal-binding</keyword>
<dbReference type="Gene3D" id="3.30.70.360">
    <property type="match status" value="1"/>
</dbReference>
<comment type="caution">
    <text evidence="7">The sequence shown here is derived from an EMBL/GenBank/DDBJ whole genome shotgun (WGS) entry which is preliminary data.</text>
</comment>
<dbReference type="GO" id="GO:0046872">
    <property type="term" value="F:metal ion binding"/>
    <property type="evidence" value="ECO:0007669"/>
    <property type="project" value="UniProtKB-KW"/>
</dbReference>
<gene>
    <name evidence="7" type="ORF">WR25_09439</name>
</gene>
<evidence type="ECO:0000313" key="7">
    <source>
        <dbReference type="EMBL" id="PAV68599.1"/>
    </source>
</evidence>
<dbReference type="InterPro" id="IPR011650">
    <property type="entry name" value="Peptidase_M20_dimer"/>
</dbReference>
<evidence type="ECO:0000313" key="8">
    <source>
        <dbReference type="Proteomes" id="UP000218231"/>
    </source>
</evidence>
<keyword evidence="8" id="KW-1185">Reference proteome</keyword>
<proteinExistence type="inferred from homology"/>
<dbReference type="SUPFAM" id="SSF55031">
    <property type="entry name" value="Bacterial exopeptidase dimerisation domain"/>
    <property type="match status" value="1"/>
</dbReference>
<keyword evidence="5" id="KW-0862">Zinc</keyword>
<dbReference type="AlphaFoldDB" id="A0A2A2K477"/>
<reference evidence="7 8" key="1">
    <citation type="journal article" date="2017" name="Curr. Biol.">
        <title>Genome architecture and evolution of a unichromosomal asexual nematode.</title>
        <authorList>
            <person name="Fradin H."/>
            <person name="Zegar C."/>
            <person name="Gutwein M."/>
            <person name="Lucas J."/>
            <person name="Kovtun M."/>
            <person name="Corcoran D."/>
            <person name="Baugh L.R."/>
            <person name="Kiontke K."/>
            <person name="Gunsalus K."/>
            <person name="Fitch D.H."/>
            <person name="Piano F."/>
        </authorList>
    </citation>
    <scope>NUCLEOTIDE SEQUENCE [LARGE SCALE GENOMIC DNA]</scope>
    <source>
        <strain evidence="7">PF1309</strain>
    </source>
</reference>
<evidence type="ECO:0000256" key="4">
    <source>
        <dbReference type="ARBA" id="ARBA00022801"/>
    </source>
</evidence>
<dbReference type="OrthoDB" id="3064516at2759"/>
<name>A0A2A2K477_9BILA</name>
<dbReference type="InterPro" id="IPR036264">
    <property type="entry name" value="Bact_exopeptidase_dim_dom"/>
</dbReference>
<evidence type="ECO:0000256" key="5">
    <source>
        <dbReference type="ARBA" id="ARBA00022833"/>
    </source>
</evidence>
<dbReference type="STRING" id="2018661.A0A2A2K477"/>
<dbReference type="InterPro" id="IPR002933">
    <property type="entry name" value="Peptidase_M20"/>
</dbReference>
<evidence type="ECO:0000256" key="1">
    <source>
        <dbReference type="ARBA" id="ARBA00001947"/>
    </source>
</evidence>
<dbReference type="GO" id="GO:0016787">
    <property type="term" value="F:hydrolase activity"/>
    <property type="evidence" value="ECO:0007669"/>
    <property type="project" value="UniProtKB-KW"/>
</dbReference>
<accession>A0A2A2K477</accession>
<dbReference type="SUPFAM" id="SSF53187">
    <property type="entry name" value="Zn-dependent exopeptidases"/>
    <property type="match status" value="1"/>
</dbReference>
<dbReference type="Pfam" id="PF07687">
    <property type="entry name" value="M20_dimer"/>
    <property type="match status" value="1"/>
</dbReference>
<evidence type="ECO:0000256" key="2">
    <source>
        <dbReference type="ARBA" id="ARBA00006247"/>
    </source>
</evidence>
<comment type="similarity">
    <text evidence="2">Belongs to the peptidase M20A family.</text>
</comment>
<evidence type="ECO:0000256" key="3">
    <source>
        <dbReference type="ARBA" id="ARBA00022723"/>
    </source>
</evidence>
<dbReference type="InterPro" id="IPR050072">
    <property type="entry name" value="Peptidase_M20A"/>
</dbReference>
<dbReference type="Gene3D" id="3.40.630.10">
    <property type="entry name" value="Zn peptidases"/>
    <property type="match status" value="1"/>
</dbReference>
<dbReference type="Pfam" id="PF01546">
    <property type="entry name" value="Peptidase_M20"/>
    <property type="match status" value="1"/>
</dbReference>